<name>A0ABW1F1R0_9ACTN</name>
<feature type="transmembrane region" description="Helical" evidence="2">
    <location>
        <begin position="73"/>
        <end position="90"/>
    </location>
</feature>
<feature type="transmembrane region" description="Helical" evidence="2">
    <location>
        <begin position="183"/>
        <end position="206"/>
    </location>
</feature>
<feature type="region of interest" description="Disordered" evidence="1">
    <location>
        <begin position="1"/>
        <end position="22"/>
    </location>
</feature>
<evidence type="ECO:0000313" key="5">
    <source>
        <dbReference type="Proteomes" id="UP001596067"/>
    </source>
</evidence>
<feature type="compositionally biased region" description="Basic and acidic residues" evidence="1">
    <location>
        <begin position="718"/>
        <end position="727"/>
    </location>
</feature>
<dbReference type="RefSeq" id="WP_313764071.1">
    <property type="nucleotide sequence ID" value="NZ_BAAAVH010000120.1"/>
</dbReference>
<feature type="region of interest" description="Disordered" evidence="1">
    <location>
        <begin position="1126"/>
        <end position="1154"/>
    </location>
</feature>
<feature type="region of interest" description="Disordered" evidence="1">
    <location>
        <begin position="875"/>
        <end position="894"/>
    </location>
</feature>
<feature type="domain" description="NACHT" evidence="3">
    <location>
        <begin position="183"/>
        <end position="334"/>
    </location>
</feature>
<keyword evidence="2" id="KW-1133">Transmembrane helix</keyword>
<dbReference type="InterPro" id="IPR007111">
    <property type="entry name" value="NACHT_NTPase"/>
</dbReference>
<feature type="region of interest" description="Disordered" evidence="1">
    <location>
        <begin position="718"/>
        <end position="746"/>
    </location>
</feature>
<reference evidence="5" key="1">
    <citation type="journal article" date="2019" name="Int. J. Syst. Evol. Microbiol.">
        <title>The Global Catalogue of Microorganisms (GCM) 10K type strain sequencing project: providing services to taxonomists for standard genome sequencing and annotation.</title>
        <authorList>
            <consortium name="The Broad Institute Genomics Platform"/>
            <consortium name="The Broad Institute Genome Sequencing Center for Infectious Disease"/>
            <person name="Wu L."/>
            <person name="Ma J."/>
        </authorList>
    </citation>
    <scope>NUCLEOTIDE SEQUENCE [LARGE SCALE GENOMIC DNA]</scope>
    <source>
        <strain evidence="5">CGMCC 4.1469</strain>
    </source>
</reference>
<keyword evidence="5" id="KW-1185">Reference proteome</keyword>
<accession>A0ABW1F1R0</accession>
<proteinExistence type="predicted"/>
<sequence>MTSETREPGGPGGKVDPRKAPRLVRPRRTVRRAAERTRRALRVHYLRWLARRKVVKVRYPATWPSWRKRLTSIPALAFLAFIGWSAYVFARGSKGWFESRCSESGACGVLLGFVTPFLSLALAAFVFLVYRRQKIRGPIIRKARRTPHKLVPSAHTAVDQVVGREQLCEVICRSLEDRAARRPYVLVGSVGAGKTAVLVQLTHMLAQQHRVPVPVRLRDVGKDGADLDFRELARKRFAEEADPGGLLSSEQTAKVWRQLCEDGQAVVLADGLEEALASNGNSGDRDNAIRNAIKKAKRQNLPLVIASRPHAPLEATAASIIDLEPLSEEAALDFLARDDPQPDEKRLDWIVETAMVSESPLYMEIARQLSRQHLLAHLDKGRAGSQLDTRSCDRSKLRLRLLSSWETALVDGHLRDEVALTRQERQATVDVISMLAALGLLGDRLEVDFADLLGGPSGRNPARVLRRTLADLNNSVTDPDCESVLALHATRGELLGLVETRGERVRFPHSIVQAYLGSRYLDKLWFAVKEAFRSDQLGRELLIALALRAAGGRDAAEQIARCASELAAAAKVRTDPKALDLFAAALEVDLHAQQARPTASISEHRSITEQINDRWLEIDSQDHRTLDEARERLVHRFGEVLREITRLQEVHLWPTDVAPAYEQFFEIAIKERSYALRLAITQEIGAGGDPAFHAVRELVRKHDAEHLDPLVAYQQKMEEEREREHAASDASVGRGGDPRQRRQTYTNEVNRAYEAKQTIWREYATRAWLIPMLVGSVSIERRADAQERLSAWLDHLDPAGPRSRADLPLSFEVALAQGFKSAANRRLRHPHTNNETRGFLIAQAETMLARSRFWFSQLTLIHALCLWELPDRSSRASDDEHEAGGDEKSPPIADAPRAAVQRWLRLAGSERAPADRRPEDQSPHDTRERLHPFVARAAHLAVLALETGRPEQYIWIDEKGAMEKVGSDPGDPHFYRQHNLWIPPSVGWSTLDPRAQQLLADALLLLNLAERCGEPDEVERRLERARRNSLPPCLTDDRAPLQPSHTVGRVENAEPGSTCPRDCPFELCPYPPKGELPRAELTEVFCLQQQALVRWRRGSFYALARKRAPWQGTTGKDLQRFWSGMAARTRTPEPQPVIKPRSAQRRRRERRKTH</sequence>
<feature type="transmembrane region" description="Helical" evidence="2">
    <location>
        <begin position="110"/>
        <end position="130"/>
    </location>
</feature>
<feature type="compositionally biased region" description="Basic and acidic residues" evidence="1">
    <location>
        <begin position="875"/>
        <end position="889"/>
    </location>
</feature>
<dbReference type="Gene3D" id="3.40.50.300">
    <property type="entry name" value="P-loop containing nucleotide triphosphate hydrolases"/>
    <property type="match status" value="1"/>
</dbReference>
<comment type="caution">
    <text evidence="4">The sequence shown here is derived from an EMBL/GenBank/DDBJ whole genome shotgun (WGS) entry which is preliminary data.</text>
</comment>
<feature type="region of interest" description="Disordered" evidence="1">
    <location>
        <begin position="1033"/>
        <end position="1056"/>
    </location>
</feature>
<dbReference type="EMBL" id="JBHSOD010000032">
    <property type="protein sequence ID" value="MFC5887870.1"/>
    <property type="molecule type" value="Genomic_DNA"/>
</dbReference>
<keyword evidence="2" id="KW-0812">Transmembrane</keyword>
<protein>
    <submittedName>
        <fullName evidence="4">NACHT domain-containing protein</fullName>
    </submittedName>
</protein>
<evidence type="ECO:0000256" key="2">
    <source>
        <dbReference type="SAM" id="Phobius"/>
    </source>
</evidence>
<feature type="compositionally biased region" description="Basic residues" evidence="1">
    <location>
        <begin position="1142"/>
        <end position="1154"/>
    </location>
</feature>
<organism evidence="4 5">
    <name type="scientific">Kitasatospora aburaviensis</name>
    <dbReference type="NCBI Taxonomy" id="67265"/>
    <lineage>
        <taxon>Bacteria</taxon>
        <taxon>Bacillati</taxon>
        <taxon>Actinomycetota</taxon>
        <taxon>Actinomycetes</taxon>
        <taxon>Kitasatosporales</taxon>
        <taxon>Streptomycetaceae</taxon>
        <taxon>Kitasatospora</taxon>
    </lineage>
</organism>
<evidence type="ECO:0000256" key="1">
    <source>
        <dbReference type="SAM" id="MobiDB-lite"/>
    </source>
</evidence>
<dbReference type="Proteomes" id="UP001596067">
    <property type="component" value="Unassembled WGS sequence"/>
</dbReference>
<evidence type="ECO:0000313" key="4">
    <source>
        <dbReference type="EMBL" id="MFC5887870.1"/>
    </source>
</evidence>
<gene>
    <name evidence="4" type="ORF">ACFP0N_23160</name>
</gene>
<keyword evidence="2" id="KW-0472">Membrane</keyword>
<evidence type="ECO:0000259" key="3">
    <source>
        <dbReference type="Pfam" id="PF05729"/>
    </source>
</evidence>
<dbReference type="InterPro" id="IPR027417">
    <property type="entry name" value="P-loop_NTPase"/>
</dbReference>
<dbReference type="Pfam" id="PF05729">
    <property type="entry name" value="NACHT"/>
    <property type="match status" value="1"/>
</dbReference>
<dbReference type="SUPFAM" id="SSF52540">
    <property type="entry name" value="P-loop containing nucleoside triphosphate hydrolases"/>
    <property type="match status" value="1"/>
</dbReference>